<accession>A0A2N1IS09</accession>
<dbReference type="RefSeq" id="WP_101196346.1">
    <property type="nucleotide sequence ID" value="NZ_PJCG01000021.1"/>
</dbReference>
<dbReference type="AlphaFoldDB" id="A0A2N1IS09"/>
<evidence type="ECO:0000313" key="2">
    <source>
        <dbReference type="Proteomes" id="UP000233399"/>
    </source>
</evidence>
<gene>
    <name evidence="1" type="ORF">CXB65_13630</name>
</gene>
<sequence length="60" mass="7357">MKRDYQPHHHDPSSEEVNFDLNRMTRAVEEGVRFTMPEGMRSEDFREWMRENAEKCRKTQ</sequence>
<protein>
    <submittedName>
        <fullName evidence="1">Uncharacterized protein</fullName>
    </submittedName>
</protein>
<comment type="caution">
    <text evidence="1">The sequence shown here is derived from an EMBL/GenBank/DDBJ whole genome shotgun (WGS) entry which is preliminary data.</text>
</comment>
<dbReference type="Proteomes" id="UP000233399">
    <property type="component" value="Unassembled WGS sequence"/>
</dbReference>
<evidence type="ECO:0000313" key="1">
    <source>
        <dbReference type="EMBL" id="PKI22350.1"/>
    </source>
</evidence>
<organism evidence="1 2">
    <name type="scientific">Pseudomonas monteilii</name>
    <dbReference type="NCBI Taxonomy" id="76759"/>
    <lineage>
        <taxon>Bacteria</taxon>
        <taxon>Pseudomonadati</taxon>
        <taxon>Pseudomonadota</taxon>
        <taxon>Gammaproteobacteria</taxon>
        <taxon>Pseudomonadales</taxon>
        <taxon>Pseudomonadaceae</taxon>
        <taxon>Pseudomonas</taxon>
    </lineage>
</organism>
<dbReference type="EMBL" id="PJCG01000021">
    <property type="protein sequence ID" value="PKI22350.1"/>
    <property type="molecule type" value="Genomic_DNA"/>
</dbReference>
<reference evidence="1 2" key="1">
    <citation type="submission" date="2017-12" db="EMBL/GenBank/DDBJ databases">
        <title>Isolation and characterization of an aerobic denitrifying Pseudomonas monteilii CY06 from aquaculture ponds.</title>
        <authorList>
            <person name="Ma Q."/>
            <person name="Cai Y."/>
            <person name="He Z."/>
        </authorList>
    </citation>
    <scope>NUCLEOTIDE SEQUENCE [LARGE SCALE GENOMIC DNA]</scope>
    <source>
        <strain evidence="1 2">CY06</strain>
    </source>
</reference>
<name>A0A2N1IS09_9PSED</name>
<proteinExistence type="predicted"/>